<dbReference type="PROSITE" id="PS51819">
    <property type="entry name" value="VOC"/>
    <property type="match status" value="1"/>
</dbReference>
<feature type="domain" description="VOC" evidence="1">
    <location>
        <begin position="5"/>
        <end position="142"/>
    </location>
</feature>
<evidence type="ECO:0000313" key="3">
    <source>
        <dbReference type="Proteomes" id="UP000326702"/>
    </source>
</evidence>
<dbReference type="InterPro" id="IPR037523">
    <property type="entry name" value="VOC_core"/>
</dbReference>
<evidence type="ECO:0000259" key="1">
    <source>
        <dbReference type="PROSITE" id="PS51819"/>
    </source>
</evidence>
<dbReference type="Proteomes" id="UP000326702">
    <property type="component" value="Chromosome"/>
</dbReference>
<sequence>MVDFKVEIVVLPVSDVDRAKDFYEQAFGVPVDVDYAGPDGFRIVHITPPGSMASVVFGSGITDEAPGTSRTVHLVVDDVFEARKELEARGTDVSDVFHDAGGVFHHAGTTDRVPGPDPDRRSYGSWFSFEDPDGNQLFVQEVTARNPGRIKHVVYGSVDELEGALRDAAEAHGMFESELGRRDEEWPSWYAAHMARQAGLAV</sequence>
<dbReference type="InterPro" id="IPR004360">
    <property type="entry name" value="Glyas_Fos-R_dOase_dom"/>
</dbReference>
<keyword evidence="3" id="KW-1185">Reference proteome</keyword>
<dbReference type="AlphaFoldDB" id="A0A5P9Q688"/>
<dbReference type="KEGG" id="lxl:KDY119_00276"/>
<dbReference type="RefSeq" id="WP_194174306.1">
    <property type="nucleotide sequence ID" value="NZ_BAABIH010000013.1"/>
</dbReference>
<dbReference type="Pfam" id="PF00903">
    <property type="entry name" value="Glyoxalase"/>
    <property type="match status" value="1"/>
</dbReference>
<name>A0A5P9Q688_9MICO</name>
<accession>A0A5P9Q688</accession>
<reference evidence="2 3" key="1">
    <citation type="submission" date="2019-10" db="EMBL/GenBank/DDBJ databases">
        <title>Genome sequence of Luteimicrobium xylanilyticum HY-24.</title>
        <authorList>
            <person name="Kim D.Y."/>
            <person name="Park H.-Y."/>
        </authorList>
    </citation>
    <scope>NUCLEOTIDE SEQUENCE [LARGE SCALE GENOMIC DNA]</scope>
    <source>
        <strain evidence="2 3">HY-24</strain>
    </source>
</reference>
<dbReference type="Gene3D" id="3.10.180.10">
    <property type="entry name" value="2,3-Dihydroxybiphenyl 1,2-Dioxygenase, domain 1"/>
    <property type="match status" value="1"/>
</dbReference>
<dbReference type="SUPFAM" id="SSF54593">
    <property type="entry name" value="Glyoxalase/Bleomycin resistance protein/Dihydroxybiphenyl dioxygenase"/>
    <property type="match status" value="1"/>
</dbReference>
<dbReference type="EMBL" id="CP045529">
    <property type="protein sequence ID" value="QFU96786.1"/>
    <property type="molecule type" value="Genomic_DNA"/>
</dbReference>
<dbReference type="InterPro" id="IPR029068">
    <property type="entry name" value="Glyas_Bleomycin-R_OHBP_Dase"/>
</dbReference>
<evidence type="ECO:0000313" key="2">
    <source>
        <dbReference type="EMBL" id="QFU96786.1"/>
    </source>
</evidence>
<gene>
    <name evidence="2" type="ORF">KDY119_00276</name>
</gene>
<organism evidence="2 3">
    <name type="scientific">Luteimicrobium xylanilyticum</name>
    <dbReference type="NCBI Taxonomy" id="1133546"/>
    <lineage>
        <taxon>Bacteria</taxon>
        <taxon>Bacillati</taxon>
        <taxon>Actinomycetota</taxon>
        <taxon>Actinomycetes</taxon>
        <taxon>Micrococcales</taxon>
        <taxon>Luteimicrobium</taxon>
    </lineage>
</organism>
<protein>
    <recommendedName>
        <fullName evidence="1">VOC domain-containing protein</fullName>
    </recommendedName>
</protein>
<proteinExistence type="predicted"/>